<dbReference type="NCBIfam" id="NF004044">
    <property type="entry name" value="PRK05561.1"/>
    <property type="match status" value="1"/>
</dbReference>
<evidence type="ECO:0000256" key="7">
    <source>
        <dbReference type="HAMAP-Rule" id="MF_00936"/>
    </source>
</evidence>
<comment type="catalytic activity">
    <reaction evidence="1 7 8">
        <text>ATP-dependent breakage, passage and rejoining of double-stranded DNA.</text>
        <dbReference type="EC" id="5.6.2.2"/>
    </reaction>
</comment>
<dbReference type="GO" id="GO:0005694">
    <property type="term" value="C:chromosome"/>
    <property type="evidence" value="ECO:0007669"/>
    <property type="project" value="InterPro"/>
</dbReference>
<name>A0A7W6H4L1_9HYPH</name>
<dbReference type="PANTHER" id="PTHR43493">
    <property type="entry name" value="DNA GYRASE/TOPOISOMERASE SUBUNIT A"/>
    <property type="match status" value="1"/>
</dbReference>
<dbReference type="InterPro" id="IPR013760">
    <property type="entry name" value="Topo_IIA-like_dom_sf"/>
</dbReference>
<dbReference type="GO" id="GO:0006265">
    <property type="term" value="P:DNA topological change"/>
    <property type="evidence" value="ECO:0007669"/>
    <property type="project" value="UniProtKB-UniRule"/>
</dbReference>
<dbReference type="GO" id="GO:0019897">
    <property type="term" value="C:extrinsic component of plasma membrane"/>
    <property type="evidence" value="ECO:0007669"/>
    <property type="project" value="UniProtKB-UniRule"/>
</dbReference>
<evidence type="ECO:0000259" key="9">
    <source>
        <dbReference type="PROSITE" id="PS52040"/>
    </source>
</evidence>
<feature type="active site" description="O-(5'-phospho-DNA)-tyrosine intermediate" evidence="7 8">
    <location>
        <position position="128"/>
    </location>
</feature>
<evidence type="ECO:0000256" key="2">
    <source>
        <dbReference type="ARBA" id="ARBA00022475"/>
    </source>
</evidence>
<dbReference type="GO" id="GO:0005737">
    <property type="term" value="C:cytoplasm"/>
    <property type="evidence" value="ECO:0007669"/>
    <property type="project" value="TreeGrafter"/>
</dbReference>
<accession>A0A7W6H4L1</accession>
<keyword evidence="2 7" id="KW-1003">Cell membrane</keyword>
<dbReference type="PROSITE" id="PS52040">
    <property type="entry name" value="TOPO_IIA"/>
    <property type="match status" value="1"/>
</dbReference>
<keyword evidence="3 7" id="KW-0799">Topoisomerase</keyword>
<dbReference type="EC" id="5.6.2.2" evidence="7"/>
<dbReference type="GO" id="GO:0007059">
    <property type="term" value="P:chromosome segregation"/>
    <property type="evidence" value="ECO:0007669"/>
    <property type="project" value="UniProtKB-UniRule"/>
</dbReference>
<dbReference type="GO" id="GO:0003918">
    <property type="term" value="F:DNA topoisomerase type II (double strand cut, ATP-hydrolyzing) activity"/>
    <property type="evidence" value="ECO:0007669"/>
    <property type="project" value="UniProtKB-UniRule"/>
</dbReference>
<evidence type="ECO:0000256" key="5">
    <source>
        <dbReference type="ARBA" id="ARBA00023136"/>
    </source>
</evidence>
<evidence type="ECO:0000256" key="3">
    <source>
        <dbReference type="ARBA" id="ARBA00023029"/>
    </source>
</evidence>
<dbReference type="Proteomes" id="UP000542776">
    <property type="component" value="Unassembled WGS sequence"/>
</dbReference>
<keyword evidence="4 7" id="KW-0238">DNA-binding</keyword>
<comment type="function">
    <text evidence="7">Topoisomerase IV is essential for chromosome segregation. It relaxes supercoiled DNA. Performs the decatenation events required during the replication of a circular DNA molecule.</text>
</comment>
<dbReference type="SUPFAM" id="SSF101904">
    <property type="entry name" value="GyrA/ParC C-terminal domain-like"/>
    <property type="match status" value="1"/>
</dbReference>
<dbReference type="InterPro" id="IPR006691">
    <property type="entry name" value="GyrA/parC_rep"/>
</dbReference>
<dbReference type="CDD" id="cd00187">
    <property type="entry name" value="TOP4c"/>
    <property type="match status" value="1"/>
</dbReference>
<feature type="site" description="Interaction with DNA" evidence="7">
    <location>
        <position position="84"/>
    </location>
</feature>
<evidence type="ECO:0000256" key="8">
    <source>
        <dbReference type="PROSITE-ProRule" id="PRU01384"/>
    </source>
</evidence>
<dbReference type="EMBL" id="JACIEK010000005">
    <property type="protein sequence ID" value="MBB3998597.1"/>
    <property type="molecule type" value="Genomic_DNA"/>
</dbReference>
<dbReference type="Gene3D" id="3.30.1360.40">
    <property type="match status" value="1"/>
</dbReference>
<dbReference type="Pfam" id="PF00521">
    <property type="entry name" value="DNA_topoisoIV"/>
    <property type="match status" value="1"/>
</dbReference>
<dbReference type="NCBIfam" id="TIGR01062">
    <property type="entry name" value="parC_Gneg"/>
    <property type="match status" value="1"/>
</dbReference>
<dbReference type="RefSeq" id="WP_183200130.1">
    <property type="nucleotide sequence ID" value="NZ_JACIEK010000005.1"/>
</dbReference>
<reference evidence="10 11" key="1">
    <citation type="submission" date="2020-08" db="EMBL/GenBank/DDBJ databases">
        <title>Genomic Encyclopedia of Type Strains, Phase IV (KMG-IV): sequencing the most valuable type-strain genomes for metagenomic binning, comparative biology and taxonomic classification.</title>
        <authorList>
            <person name="Goeker M."/>
        </authorList>
    </citation>
    <scope>NUCLEOTIDE SEQUENCE [LARGE SCALE GENOMIC DNA]</scope>
    <source>
        <strain evidence="10 11">DSM 102238</strain>
    </source>
</reference>
<dbReference type="AlphaFoldDB" id="A0A7W6H4L1"/>
<keyword evidence="6 7" id="KW-0413">Isomerase</keyword>
<comment type="subcellular location">
    <subcellularLocation>
        <location evidence="7">Cell membrane</location>
        <topology evidence="7">Peripheral membrane protein</topology>
    </subcellularLocation>
</comment>
<dbReference type="InterPro" id="IPR013758">
    <property type="entry name" value="Topo_IIA_A/C_ab"/>
</dbReference>
<evidence type="ECO:0000256" key="4">
    <source>
        <dbReference type="ARBA" id="ARBA00023125"/>
    </source>
</evidence>
<sequence length="749" mass="82752">MAKTVDPPADGGDIEPIDLRAALEERYLAYALSTIMGRALPDVRDGLKPVHRRIVHAMRVLRLDPGQGYKKCARIVGDVMGKFHPHGDASIYDALVRLAQDFAIRYPLIDGQGNFGNIDGDSAAAMRYTEARMTDVATLLLRGIDENAVDFRPTYNEEDQEPIVLPGAFPNLLANGASGIAVGMATSIPPHNAAELCDAALKLIEDPQADLDQLLKFVQGPDFPTGGIIVDGREVIREAYATGRGSFRVRAKWEREEQGRGGYVVVVTEIPYQVQKSRLIEKIADLLMAKKLPLLADIRDESAEDVRVVLEPKARTVDPELLMESLFRTTDLESRIPLNMNVLSGGKVPRVMSLKEVLAEWLAHQREVLLRRSQFRLDQIERRLEILSGYLIAFLNLDEVIRIIREEDEPKQVMMTTFELSDLQAESILNMRLRSLRKLEEFELKKEFDQLSAERADKVALLGSADLQWGRVAAEVREVREAFSKKTKLGKRRTLFADAPERSLDDLAVALIEKEPVTVILSQKGFLRALKGHLADLSNVAYKDGDGLKFAFPALTTDKLIFLSTNGRAFTLGADKLPGGRGTGDPIRLAIELEDDQDIALGFVADPAARRLVASSDGNGFVVSEAELLSGTRKGKQILNVAAPVRLVRAERIGLGDSVATVGDNRKMVVFPLAQVPEMTRGKGVRLQRFKDGGLADLKVFRMADGLGWSDTAGRTHNRSEADLVEWRGDRAQAGRLVPKGFPKSGRFT</sequence>
<evidence type="ECO:0000256" key="1">
    <source>
        <dbReference type="ARBA" id="ARBA00000185"/>
    </source>
</evidence>
<evidence type="ECO:0000313" key="11">
    <source>
        <dbReference type="Proteomes" id="UP000542776"/>
    </source>
</evidence>
<dbReference type="InterPro" id="IPR050220">
    <property type="entry name" value="Type_II_DNA_Topoisomerases"/>
</dbReference>
<dbReference type="InterPro" id="IPR002205">
    <property type="entry name" value="Topo_IIA_dom_A"/>
</dbReference>
<dbReference type="Gene3D" id="3.90.199.10">
    <property type="entry name" value="Topoisomerase II, domain 5"/>
    <property type="match status" value="1"/>
</dbReference>
<keyword evidence="5 7" id="KW-0472">Membrane</keyword>
<feature type="site" description="Interaction with DNA" evidence="7">
    <location>
        <position position="48"/>
    </location>
</feature>
<keyword evidence="11" id="KW-1185">Reference proteome</keyword>
<dbReference type="GO" id="GO:0009330">
    <property type="term" value="C:DNA topoisomerase type II (double strand cut, ATP-hydrolyzing) complex"/>
    <property type="evidence" value="ECO:0007669"/>
    <property type="project" value="TreeGrafter"/>
</dbReference>
<dbReference type="Gene3D" id="1.10.268.10">
    <property type="entry name" value="Topoisomerase, domain 3"/>
    <property type="match status" value="1"/>
</dbReference>
<evidence type="ECO:0000313" key="10">
    <source>
        <dbReference type="EMBL" id="MBB3998597.1"/>
    </source>
</evidence>
<dbReference type="HAMAP" id="MF_00936">
    <property type="entry name" value="ParC_type1"/>
    <property type="match status" value="1"/>
</dbReference>
<dbReference type="InterPro" id="IPR005742">
    <property type="entry name" value="TopoIV_A_Gneg"/>
</dbReference>
<dbReference type="InterPro" id="IPR013757">
    <property type="entry name" value="Topo_IIA_A_a_sf"/>
</dbReference>
<gene>
    <name evidence="7" type="primary">parC</name>
    <name evidence="10" type="ORF">GGR04_002438</name>
</gene>
<evidence type="ECO:0000256" key="6">
    <source>
        <dbReference type="ARBA" id="ARBA00023235"/>
    </source>
</evidence>
<feature type="site" description="Transition state stabilizer" evidence="7">
    <location>
        <position position="127"/>
    </location>
</feature>
<feature type="domain" description="Topo IIA-type catalytic" evidence="9">
    <location>
        <begin position="40"/>
        <end position="507"/>
    </location>
</feature>
<organism evidence="10 11">
    <name type="scientific">Aureimonas pseudogalii</name>
    <dbReference type="NCBI Taxonomy" id="1744844"/>
    <lineage>
        <taxon>Bacteria</taxon>
        <taxon>Pseudomonadati</taxon>
        <taxon>Pseudomonadota</taxon>
        <taxon>Alphaproteobacteria</taxon>
        <taxon>Hyphomicrobiales</taxon>
        <taxon>Aurantimonadaceae</taxon>
        <taxon>Aureimonas</taxon>
    </lineage>
</organism>
<protein>
    <recommendedName>
        <fullName evidence="7">DNA topoisomerase 4 subunit A</fullName>
        <ecNumber evidence="7">5.6.2.2</ecNumber>
    </recommendedName>
    <alternativeName>
        <fullName evidence="7">Topoisomerase IV subunit A</fullName>
    </alternativeName>
</protein>
<proteinExistence type="inferred from homology"/>
<comment type="caution">
    <text evidence="10">The sequence shown here is derived from an EMBL/GenBank/DDBJ whole genome shotgun (WGS) entry which is preliminary data.</text>
</comment>
<dbReference type="SMART" id="SM00434">
    <property type="entry name" value="TOP4c"/>
    <property type="match status" value="1"/>
</dbReference>
<dbReference type="Pfam" id="PF03989">
    <property type="entry name" value="DNA_gyraseA_C"/>
    <property type="match status" value="3"/>
</dbReference>
<dbReference type="GO" id="GO:0003677">
    <property type="term" value="F:DNA binding"/>
    <property type="evidence" value="ECO:0007669"/>
    <property type="project" value="UniProtKB-UniRule"/>
</dbReference>
<dbReference type="GO" id="GO:0005524">
    <property type="term" value="F:ATP binding"/>
    <property type="evidence" value="ECO:0007669"/>
    <property type="project" value="InterPro"/>
</dbReference>
<dbReference type="PANTHER" id="PTHR43493:SF1">
    <property type="entry name" value="DNA TOPOISOMERASE 4 SUBUNIT A"/>
    <property type="match status" value="1"/>
</dbReference>
<dbReference type="FunFam" id="1.10.268.10:FF:000001">
    <property type="entry name" value="DNA gyrase subunit A"/>
    <property type="match status" value="1"/>
</dbReference>
<dbReference type="InterPro" id="IPR035516">
    <property type="entry name" value="Gyrase/topoIV_suA_C"/>
</dbReference>
<comment type="similarity">
    <text evidence="7">Belongs to the type II topoisomerase GyrA/ParC subunit family. ParC type 1 subfamily.</text>
</comment>
<dbReference type="SUPFAM" id="SSF56719">
    <property type="entry name" value="Type II DNA topoisomerase"/>
    <property type="match status" value="1"/>
</dbReference>
<dbReference type="Gene3D" id="2.120.10.90">
    <property type="entry name" value="DNA gyrase/topoisomerase IV, subunit A, C-terminal"/>
    <property type="match status" value="1"/>
</dbReference>
<feature type="site" description="Interaction with DNA" evidence="7">
    <location>
        <position position="86"/>
    </location>
</feature>
<comment type="subunit">
    <text evidence="7">Heterotetramer composed of ParC and ParE.</text>
</comment>